<organism evidence="1 2">
    <name type="scientific">Gopherus evgoodei</name>
    <name type="common">Goodes thornscrub tortoise</name>
    <dbReference type="NCBI Taxonomy" id="1825980"/>
    <lineage>
        <taxon>Eukaryota</taxon>
        <taxon>Metazoa</taxon>
        <taxon>Chordata</taxon>
        <taxon>Craniata</taxon>
        <taxon>Vertebrata</taxon>
        <taxon>Euteleostomi</taxon>
        <taxon>Archelosauria</taxon>
        <taxon>Testudinata</taxon>
        <taxon>Testudines</taxon>
        <taxon>Cryptodira</taxon>
        <taxon>Durocryptodira</taxon>
        <taxon>Testudinoidea</taxon>
        <taxon>Testudinidae</taxon>
        <taxon>Gopherus</taxon>
    </lineage>
</organism>
<proteinExistence type="predicted"/>
<evidence type="ECO:0000313" key="1">
    <source>
        <dbReference type="Ensembl" id="ENSGEVP00005004845.1"/>
    </source>
</evidence>
<dbReference type="GeneTree" id="ENSGT00950000185169"/>
<name>A0A8C4VN40_9SAUR</name>
<dbReference type="Gene3D" id="2.130.10.130">
    <property type="entry name" value="Integrin alpha, N-terminal"/>
    <property type="match status" value="1"/>
</dbReference>
<protein>
    <submittedName>
        <fullName evidence="1">Uncharacterized protein</fullName>
    </submittedName>
</protein>
<dbReference type="InterPro" id="IPR028994">
    <property type="entry name" value="Integrin_alpha_N"/>
</dbReference>
<dbReference type="AlphaFoldDB" id="A0A8C4VN40"/>
<reference evidence="1" key="1">
    <citation type="submission" date="2025-08" db="UniProtKB">
        <authorList>
            <consortium name="Ensembl"/>
        </authorList>
    </citation>
    <scope>IDENTIFICATION</scope>
</reference>
<keyword evidence="2" id="KW-1185">Reference proteome</keyword>
<dbReference type="Proteomes" id="UP000694390">
    <property type="component" value="Unassembled WGS sequence"/>
</dbReference>
<sequence>STFQAVHLYRDPLCGFSVDVEGPVTFQEAARGFGQSVVQLLVGPPLQIGDVNETGKVYKCDPGSKHCQEIPSRVGAPCAVGSSGLAQGSGS</sequence>
<dbReference type="OrthoDB" id="5317514at2759"/>
<evidence type="ECO:0000313" key="2">
    <source>
        <dbReference type="Proteomes" id="UP000694390"/>
    </source>
</evidence>
<reference evidence="1" key="2">
    <citation type="submission" date="2025-09" db="UniProtKB">
        <authorList>
            <consortium name="Ensembl"/>
        </authorList>
    </citation>
    <scope>IDENTIFICATION</scope>
</reference>
<accession>A0A8C4VN40</accession>
<dbReference type="Ensembl" id="ENSGEVT00005005050.1">
    <property type="protein sequence ID" value="ENSGEVP00005004845.1"/>
    <property type="gene ID" value="ENSGEVG00005003461.1"/>
</dbReference>